<sequence>MEMETSLSETTKDEAIGDSKKRKRDDNPDDARKDTREKRKREDALSGTEPQAQPKQRRRQSGCSDTAPKLHLAIQSGDGVTSGSGVVESALESFKPRRSRHLGLYVKAQTIPPEPKTGKRKKRKSPVSNAPQSIGTRRSTRGSVLT</sequence>
<name>A0AAI8VPH5_9PEZI</name>
<evidence type="ECO:0000313" key="3">
    <source>
        <dbReference type="Proteomes" id="UP001295740"/>
    </source>
</evidence>
<organism evidence="2 3">
    <name type="scientific">Anthostomella pinea</name>
    <dbReference type="NCBI Taxonomy" id="933095"/>
    <lineage>
        <taxon>Eukaryota</taxon>
        <taxon>Fungi</taxon>
        <taxon>Dikarya</taxon>
        <taxon>Ascomycota</taxon>
        <taxon>Pezizomycotina</taxon>
        <taxon>Sordariomycetes</taxon>
        <taxon>Xylariomycetidae</taxon>
        <taxon>Xylariales</taxon>
        <taxon>Xylariaceae</taxon>
        <taxon>Anthostomella</taxon>
    </lineage>
</organism>
<reference evidence="2" key="1">
    <citation type="submission" date="2023-10" db="EMBL/GenBank/DDBJ databases">
        <authorList>
            <person name="Hackl T."/>
        </authorList>
    </citation>
    <scope>NUCLEOTIDE SEQUENCE</scope>
</reference>
<accession>A0AAI8VPH5</accession>
<proteinExistence type="predicted"/>
<dbReference type="EMBL" id="CAUWAG010000012">
    <property type="protein sequence ID" value="CAJ2508675.1"/>
    <property type="molecule type" value="Genomic_DNA"/>
</dbReference>
<protein>
    <submittedName>
        <fullName evidence="2">Uu.00g137010.m01.CDS01</fullName>
    </submittedName>
</protein>
<evidence type="ECO:0000313" key="2">
    <source>
        <dbReference type="EMBL" id="CAJ2508675.1"/>
    </source>
</evidence>
<feature type="region of interest" description="Disordered" evidence="1">
    <location>
        <begin position="1"/>
        <end position="146"/>
    </location>
</feature>
<dbReference type="AlphaFoldDB" id="A0AAI8VPH5"/>
<feature type="compositionally biased region" description="Basic and acidic residues" evidence="1">
    <location>
        <begin position="10"/>
        <end position="44"/>
    </location>
</feature>
<feature type="compositionally biased region" description="Low complexity" evidence="1">
    <location>
        <begin position="76"/>
        <end position="89"/>
    </location>
</feature>
<keyword evidence="3" id="KW-1185">Reference proteome</keyword>
<gene>
    <name evidence="2" type="ORF">KHLLAP_LOCUS9143</name>
</gene>
<evidence type="ECO:0000256" key="1">
    <source>
        <dbReference type="SAM" id="MobiDB-lite"/>
    </source>
</evidence>
<comment type="caution">
    <text evidence="2">The sequence shown here is derived from an EMBL/GenBank/DDBJ whole genome shotgun (WGS) entry which is preliminary data.</text>
</comment>
<feature type="compositionally biased region" description="Polar residues" evidence="1">
    <location>
        <begin position="126"/>
        <end position="146"/>
    </location>
</feature>
<dbReference type="Proteomes" id="UP001295740">
    <property type="component" value="Unassembled WGS sequence"/>
</dbReference>